<evidence type="ECO:0000256" key="4">
    <source>
        <dbReference type="ARBA" id="ARBA00022692"/>
    </source>
</evidence>
<dbReference type="AlphaFoldDB" id="A0A4Z0D7D7"/>
<reference evidence="9 10" key="1">
    <citation type="submission" date="2019-03" db="EMBL/GenBank/DDBJ databases">
        <title>Draft genome sequence data and analysis of a Fermenting Bacterium, Soehngenia longevitae strain 1933PT, isolated from petroleum reservoir in Azerbaijan.</title>
        <authorList>
            <person name="Grouzdev D.S."/>
            <person name="Bidzhieva S.K."/>
            <person name="Sokolova D.S."/>
            <person name="Tourova T.P."/>
            <person name="Poltaraus A.B."/>
            <person name="Nazina T.N."/>
        </authorList>
    </citation>
    <scope>NUCLEOTIDE SEQUENCE [LARGE SCALE GENOMIC DNA]</scope>
    <source>
        <strain evidence="9 10">1933P</strain>
    </source>
</reference>
<comment type="subcellular location">
    <subcellularLocation>
        <location evidence="1">Cell membrane</location>
        <topology evidence="1">Multi-pass membrane protein</topology>
    </subcellularLocation>
</comment>
<sequence>MDKKKIISIVFLLITVLAWGISFLSIKISLTVFPPVSLAFYRFLIAGVIQFLLIKMLGINEKIDKKDLPLLIVAGLTGITIYYILENNGLMRISANDASIIVAMLPVFAAIIEKLILKKKMNFIVISGIILSIIGVFLVIGAKLEGGSLVGYLLMFLSAISFAIYIVVTKPLFQKYSDITIAFYQSIIGCIGFIPFLFFEEVKWELMDFNILINFLFLAIICSAIANYIYLYALNNTSVSVASIFLNLIPVVTFISSFIIYDEKLSGIQLFGALIVIASVTMVTSSESS</sequence>
<feature type="transmembrane region" description="Helical" evidence="7">
    <location>
        <begin position="180"/>
        <end position="199"/>
    </location>
</feature>
<evidence type="ECO:0000313" key="10">
    <source>
        <dbReference type="Proteomes" id="UP000298381"/>
    </source>
</evidence>
<dbReference type="InterPro" id="IPR000620">
    <property type="entry name" value="EamA_dom"/>
</dbReference>
<dbReference type="InterPro" id="IPR050638">
    <property type="entry name" value="AA-Vitamin_Transporters"/>
</dbReference>
<evidence type="ECO:0000313" key="9">
    <source>
        <dbReference type="EMBL" id="TFZ40769.1"/>
    </source>
</evidence>
<dbReference type="SUPFAM" id="SSF103481">
    <property type="entry name" value="Multidrug resistance efflux transporter EmrE"/>
    <property type="match status" value="2"/>
</dbReference>
<evidence type="ECO:0000259" key="8">
    <source>
        <dbReference type="Pfam" id="PF00892"/>
    </source>
</evidence>
<dbReference type="RefSeq" id="WP_135270795.1">
    <property type="nucleotide sequence ID" value="NZ_SRIB01000004.1"/>
</dbReference>
<feature type="transmembrane region" description="Helical" evidence="7">
    <location>
        <begin position="91"/>
        <end position="111"/>
    </location>
</feature>
<feature type="domain" description="EamA" evidence="8">
    <location>
        <begin position="8"/>
        <end position="140"/>
    </location>
</feature>
<evidence type="ECO:0000256" key="2">
    <source>
        <dbReference type="ARBA" id="ARBA00007362"/>
    </source>
</evidence>
<keyword evidence="10" id="KW-1185">Reference proteome</keyword>
<keyword evidence="6 7" id="KW-0472">Membrane</keyword>
<dbReference type="Pfam" id="PF00892">
    <property type="entry name" value="EamA"/>
    <property type="match status" value="2"/>
</dbReference>
<evidence type="ECO:0000256" key="6">
    <source>
        <dbReference type="ARBA" id="ARBA00023136"/>
    </source>
</evidence>
<evidence type="ECO:0000256" key="1">
    <source>
        <dbReference type="ARBA" id="ARBA00004651"/>
    </source>
</evidence>
<comment type="caution">
    <text evidence="9">The sequence shown here is derived from an EMBL/GenBank/DDBJ whole genome shotgun (WGS) entry which is preliminary data.</text>
</comment>
<feature type="transmembrane region" description="Helical" evidence="7">
    <location>
        <begin position="149"/>
        <end position="168"/>
    </location>
</feature>
<organism evidence="9 10">
    <name type="scientific">Soehngenia longivitae</name>
    <dbReference type="NCBI Taxonomy" id="2562294"/>
    <lineage>
        <taxon>Bacteria</taxon>
        <taxon>Bacillati</taxon>
        <taxon>Bacillota</taxon>
        <taxon>Tissierellia</taxon>
        <taxon>Tissierellales</taxon>
        <taxon>Tissierellaceae</taxon>
        <taxon>Soehngenia</taxon>
    </lineage>
</organism>
<evidence type="ECO:0000256" key="7">
    <source>
        <dbReference type="SAM" id="Phobius"/>
    </source>
</evidence>
<feature type="transmembrane region" description="Helical" evidence="7">
    <location>
        <begin position="239"/>
        <end position="261"/>
    </location>
</feature>
<proteinExistence type="inferred from homology"/>
<accession>A0A4Z0D7D7</accession>
<evidence type="ECO:0000256" key="5">
    <source>
        <dbReference type="ARBA" id="ARBA00022989"/>
    </source>
</evidence>
<feature type="transmembrane region" description="Helical" evidence="7">
    <location>
        <begin position="267"/>
        <end position="285"/>
    </location>
</feature>
<dbReference type="OrthoDB" id="9805239at2"/>
<dbReference type="InterPro" id="IPR037185">
    <property type="entry name" value="EmrE-like"/>
</dbReference>
<feature type="transmembrane region" description="Helical" evidence="7">
    <location>
        <begin position="68"/>
        <end position="85"/>
    </location>
</feature>
<evidence type="ECO:0000256" key="3">
    <source>
        <dbReference type="ARBA" id="ARBA00022475"/>
    </source>
</evidence>
<feature type="transmembrane region" description="Helical" evidence="7">
    <location>
        <begin position="211"/>
        <end position="232"/>
    </location>
</feature>
<gene>
    <name evidence="9" type="ORF">E4100_04220</name>
</gene>
<dbReference type="Proteomes" id="UP000298381">
    <property type="component" value="Unassembled WGS sequence"/>
</dbReference>
<dbReference type="EMBL" id="SRIB01000004">
    <property type="protein sequence ID" value="TFZ40769.1"/>
    <property type="molecule type" value="Genomic_DNA"/>
</dbReference>
<keyword evidence="5 7" id="KW-1133">Transmembrane helix</keyword>
<name>A0A4Z0D7D7_9FIRM</name>
<comment type="similarity">
    <text evidence="2">Belongs to the EamA transporter family.</text>
</comment>
<feature type="transmembrane region" description="Helical" evidence="7">
    <location>
        <begin position="38"/>
        <end position="56"/>
    </location>
</feature>
<dbReference type="GO" id="GO:0005886">
    <property type="term" value="C:plasma membrane"/>
    <property type="evidence" value="ECO:0007669"/>
    <property type="project" value="UniProtKB-SubCell"/>
</dbReference>
<feature type="domain" description="EamA" evidence="8">
    <location>
        <begin position="150"/>
        <end position="284"/>
    </location>
</feature>
<dbReference type="PANTHER" id="PTHR32322">
    <property type="entry name" value="INNER MEMBRANE TRANSPORTER"/>
    <property type="match status" value="1"/>
</dbReference>
<dbReference type="PANTHER" id="PTHR32322:SF18">
    <property type="entry name" value="S-ADENOSYLMETHIONINE_S-ADENOSYLHOMOCYSTEINE TRANSPORTER"/>
    <property type="match status" value="1"/>
</dbReference>
<keyword evidence="3" id="KW-1003">Cell membrane</keyword>
<feature type="transmembrane region" description="Helical" evidence="7">
    <location>
        <begin position="123"/>
        <end position="143"/>
    </location>
</feature>
<feature type="transmembrane region" description="Helical" evidence="7">
    <location>
        <begin position="7"/>
        <end position="26"/>
    </location>
</feature>
<keyword evidence="4 7" id="KW-0812">Transmembrane</keyword>
<protein>
    <submittedName>
        <fullName evidence="9">EamA/RhaT family transporter</fullName>
    </submittedName>
</protein>